<accession>A0ABV5YT06</accession>
<evidence type="ECO:0000256" key="6">
    <source>
        <dbReference type="SAM" id="SignalP"/>
    </source>
</evidence>
<evidence type="ECO:0000313" key="9">
    <source>
        <dbReference type="EMBL" id="MFB9838211.1"/>
    </source>
</evidence>
<comment type="catalytic activity">
    <reaction evidence="1">
        <text>Hydrolysis of terminal non-reducing N-acetyl-D-hexosamine residues in N-acetyl-beta-D-hexosaminides.</text>
        <dbReference type="EC" id="3.2.1.52"/>
    </reaction>
</comment>
<dbReference type="InterPro" id="IPR025705">
    <property type="entry name" value="Beta_hexosaminidase_sua/sub"/>
</dbReference>
<dbReference type="Proteomes" id="UP001589627">
    <property type="component" value="Unassembled WGS sequence"/>
</dbReference>
<evidence type="ECO:0000256" key="2">
    <source>
        <dbReference type="ARBA" id="ARBA00006285"/>
    </source>
</evidence>
<protein>
    <recommendedName>
        <fullName evidence="3">beta-N-acetylhexosaminidase</fullName>
        <ecNumber evidence="3">3.2.1.52</ecNumber>
    </recommendedName>
</protein>
<evidence type="ECO:0000256" key="1">
    <source>
        <dbReference type="ARBA" id="ARBA00001231"/>
    </source>
</evidence>
<feature type="domain" description="Glycoside hydrolase family 20 catalytic" evidence="7">
    <location>
        <begin position="174"/>
        <end position="340"/>
    </location>
</feature>
<proteinExistence type="inferred from homology"/>
<name>A0ABV5YT06_9ACTN</name>
<evidence type="ECO:0000256" key="3">
    <source>
        <dbReference type="ARBA" id="ARBA00012663"/>
    </source>
</evidence>
<dbReference type="InterPro" id="IPR017853">
    <property type="entry name" value="GH"/>
</dbReference>
<dbReference type="RefSeq" id="WP_378211224.1">
    <property type="nucleotide sequence ID" value="NZ_JBHLZP010000479.1"/>
</dbReference>
<feature type="chain" id="PRO_5046790652" description="beta-N-acetylhexosaminidase" evidence="6">
    <location>
        <begin position="26"/>
        <end position="538"/>
    </location>
</feature>
<evidence type="ECO:0000313" key="10">
    <source>
        <dbReference type="Proteomes" id="UP001589627"/>
    </source>
</evidence>
<reference evidence="9 10" key="1">
    <citation type="submission" date="2024-09" db="EMBL/GenBank/DDBJ databases">
        <authorList>
            <person name="Sun Q."/>
            <person name="Mori K."/>
        </authorList>
    </citation>
    <scope>NUCLEOTIDE SEQUENCE [LARGE SCALE GENOMIC DNA]</scope>
    <source>
        <strain evidence="9 10">TBRC 0563</strain>
    </source>
</reference>
<dbReference type="InterPro" id="IPR015883">
    <property type="entry name" value="Glyco_hydro_20_cat"/>
</dbReference>
<keyword evidence="4" id="KW-0378">Hydrolase</keyword>
<dbReference type="InterPro" id="IPR029018">
    <property type="entry name" value="Hex-like_dom2"/>
</dbReference>
<dbReference type="EMBL" id="JBHLZP010000479">
    <property type="protein sequence ID" value="MFB9838211.1"/>
    <property type="molecule type" value="Genomic_DNA"/>
</dbReference>
<dbReference type="EC" id="3.2.1.52" evidence="3"/>
<dbReference type="InterPro" id="IPR015882">
    <property type="entry name" value="HEX_bac_N"/>
</dbReference>
<comment type="similarity">
    <text evidence="2">Belongs to the glycosyl hydrolase 20 family.</text>
</comment>
<dbReference type="Pfam" id="PF02838">
    <property type="entry name" value="Glyco_hydro_20b"/>
    <property type="match status" value="1"/>
</dbReference>
<dbReference type="SUPFAM" id="SSF51445">
    <property type="entry name" value="(Trans)glycosidases"/>
    <property type="match status" value="1"/>
</dbReference>
<dbReference type="CDD" id="cd06568">
    <property type="entry name" value="GH20_SpHex_like"/>
    <property type="match status" value="1"/>
</dbReference>
<organism evidence="9 10">
    <name type="scientific">Actinoallomurus acaciae</name>
    <dbReference type="NCBI Taxonomy" id="502577"/>
    <lineage>
        <taxon>Bacteria</taxon>
        <taxon>Bacillati</taxon>
        <taxon>Actinomycetota</taxon>
        <taxon>Actinomycetes</taxon>
        <taxon>Streptosporangiales</taxon>
        <taxon>Thermomonosporaceae</taxon>
        <taxon>Actinoallomurus</taxon>
    </lineage>
</organism>
<keyword evidence="10" id="KW-1185">Reference proteome</keyword>
<evidence type="ECO:0000259" key="8">
    <source>
        <dbReference type="Pfam" id="PF02838"/>
    </source>
</evidence>
<dbReference type="Gene3D" id="3.20.20.80">
    <property type="entry name" value="Glycosidases"/>
    <property type="match status" value="1"/>
</dbReference>
<dbReference type="PANTHER" id="PTHR22600:SF57">
    <property type="entry name" value="BETA-N-ACETYLHEXOSAMINIDASE"/>
    <property type="match status" value="1"/>
</dbReference>
<evidence type="ECO:0000259" key="7">
    <source>
        <dbReference type="Pfam" id="PF00728"/>
    </source>
</evidence>
<dbReference type="SUPFAM" id="SSF55545">
    <property type="entry name" value="beta-N-acetylhexosaminidase-like domain"/>
    <property type="match status" value="1"/>
</dbReference>
<evidence type="ECO:0000256" key="5">
    <source>
        <dbReference type="ARBA" id="ARBA00023295"/>
    </source>
</evidence>
<sequence>MRIAAAGVLAGSLVTGLAVTPSAQADPATAVPRIIPAPVSMTTVPGQSFTLTRHTKIVVGSRSADVARVAASLAGLARPSTGYPLPVVGPVVGHVVGDHDAISLRLAALPQLGTEGYELNVSRGGVRLAAPTAAGLFHGVQTLRQLLPAKVESRRTQQGPWTVPGVSISDHPRFAWRGAMLDVSRHFFTVEETKRYIDEISMYKINVLHLHLSDDQGWRIAIKSWPRLATYGGSTEVGGGPGGYYTQKQYTDIVRYAAQHFITIVPEIDSPSHTNAALASYADLNCDGKAPPLYTGTNVGFSSVCVDKDLTYKFFDDVIGELARLTPGSYIHVGGDEAHSTPLADYVTFLDRLQPIVHAHGKNIIGWNEIAQADVQGSPATLAQNWSILDGNTPAADPLATAAVQKGVQLITSPANHAYLDMQYDANSPYGLHWAGYVSVQKSYQWDPATLFTGVTEQNIRGVEAPIWSETLTNIHEVEYMAFPRLPGIAEIGWSPRTGRSWDEYRTRLAAQGPRWTVMGVNFYRSPEISWDGQSATR</sequence>
<dbReference type="PANTHER" id="PTHR22600">
    <property type="entry name" value="BETA-HEXOSAMINIDASE"/>
    <property type="match status" value="1"/>
</dbReference>
<gene>
    <name evidence="9" type="ORF">ACFFNX_39205</name>
</gene>
<dbReference type="Pfam" id="PF00728">
    <property type="entry name" value="Glyco_hydro_20"/>
    <property type="match status" value="2"/>
</dbReference>
<dbReference type="PRINTS" id="PR00738">
    <property type="entry name" value="GLHYDRLASE20"/>
</dbReference>
<feature type="signal peptide" evidence="6">
    <location>
        <begin position="1"/>
        <end position="25"/>
    </location>
</feature>
<dbReference type="Gene3D" id="3.30.379.10">
    <property type="entry name" value="Chitobiase/beta-hexosaminidase domain 2-like"/>
    <property type="match status" value="1"/>
</dbReference>
<feature type="domain" description="Beta-hexosaminidase bacterial type N-terminal" evidence="8">
    <location>
        <begin position="32"/>
        <end position="171"/>
    </location>
</feature>
<keyword evidence="5" id="KW-0326">Glycosidase</keyword>
<comment type="caution">
    <text evidence="9">The sequence shown here is derived from an EMBL/GenBank/DDBJ whole genome shotgun (WGS) entry which is preliminary data.</text>
</comment>
<evidence type="ECO:0000256" key="4">
    <source>
        <dbReference type="ARBA" id="ARBA00022801"/>
    </source>
</evidence>
<feature type="domain" description="Glycoside hydrolase family 20 catalytic" evidence="7">
    <location>
        <begin position="348"/>
        <end position="496"/>
    </location>
</feature>
<keyword evidence="6" id="KW-0732">Signal</keyword>